<dbReference type="EMBL" id="VWOJ01000001">
    <property type="protein sequence ID" value="KAA5804565.1"/>
    <property type="molecule type" value="Genomic_DNA"/>
</dbReference>
<evidence type="ECO:0000256" key="2">
    <source>
        <dbReference type="SAM" id="SignalP"/>
    </source>
</evidence>
<reference evidence="3 4" key="1">
    <citation type="submission" date="2019-09" db="EMBL/GenBank/DDBJ databases">
        <authorList>
            <person name="Kevbrin V."/>
            <person name="Grouzdev D.S."/>
        </authorList>
    </citation>
    <scope>NUCLEOTIDE SEQUENCE [LARGE SCALE GENOMIC DNA]</scope>
    <source>
        <strain evidence="3 4">G-192</strain>
    </source>
</reference>
<keyword evidence="4" id="KW-1185">Reference proteome</keyword>
<dbReference type="InterPro" id="IPR006837">
    <property type="entry name" value="Divergent_DAC"/>
</dbReference>
<dbReference type="SUPFAM" id="SSF88713">
    <property type="entry name" value="Glycoside hydrolase/deacetylase"/>
    <property type="match status" value="1"/>
</dbReference>
<dbReference type="PANTHER" id="PTHR30105:SF2">
    <property type="entry name" value="DIVERGENT POLYSACCHARIDE DEACETYLASE SUPERFAMILY"/>
    <property type="match status" value="1"/>
</dbReference>
<dbReference type="PANTHER" id="PTHR30105">
    <property type="entry name" value="UNCHARACTERIZED YIBQ-RELATED"/>
    <property type="match status" value="1"/>
</dbReference>
<evidence type="ECO:0000313" key="3">
    <source>
        <dbReference type="EMBL" id="KAA5804565.1"/>
    </source>
</evidence>
<organism evidence="3 4">
    <name type="scientific">Alkalicaulis satelles</name>
    <dbReference type="NCBI Taxonomy" id="2609175"/>
    <lineage>
        <taxon>Bacteria</taxon>
        <taxon>Pseudomonadati</taxon>
        <taxon>Pseudomonadota</taxon>
        <taxon>Alphaproteobacteria</taxon>
        <taxon>Maricaulales</taxon>
        <taxon>Maricaulaceae</taxon>
        <taxon>Alkalicaulis</taxon>
    </lineage>
</organism>
<sequence length="316" mass="32278">MIRCAAYAPHLGAALGAALMAGALVAFSAGERAPLAEKTAPQAGIVLAEQHLDGPALPGPHTAPHVTAAPQITPSPLPAPDAADPAAAPTGPMLAVIIDDVGLDRAAAERLMEMPVTLAILPYAAGAPELAQAANSAGREVFVHLPMEPGGVDDPGPFALSRSQDARAIAARVRWAFTRVPGASGFNNHMGSGFTADRAAMDAVFAALAGQEGQLVFVDSLTGPRSVAARAGSDAGFAALRRDVFLDVERSDAAISARLDEALEMALARGHAVTIGHPYPETLSVLERLEERAAARGVRLVSVSTLAGALEARPPS</sequence>
<proteinExistence type="predicted"/>
<dbReference type="AlphaFoldDB" id="A0A5M6ZKS2"/>
<dbReference type="CDD" id="cd10936">
    <property type="entry name" value="CE4_DAC2"/>
    <property type="match status" value="1"/>
</dbReference>
<dbReference type="InterPro" id="IPR011330">
    <property type="entry name" value="Glyco_hydro/deAcase_b/a-brl"/>
</dbReference>
<feature type="region of interest" description="Disordered" evidence="1">
    <location>
        <begin position="52"/>
        <end position="86"/>
    </location>
</feature>
<name>A0A5M6ZKS2_9PROT</name>
<comment type="caution">
    <text evidence="3">The sequence shown here is derived from an EMBL/GenBank/DDBJ whole genome shotgun (WGS) entry which is preliminary data.</text>
</comment>
<evidence type="ECO:0000256" key="1">
    <source>
        <dbReference type="SAM" id="MobiDB-lite"/>
    </source>
</evidence>
<dbReference type="GO" id="GO:0005975">
    <property type="term" value="P:carbohydrate metabolic process"/>
    <property type="evidence" value="ECO:0007669"/>
    <property type="project" value="InterPro"/>
</dbReference>
<evidence type="ECO:0000313" key="4">
    <source>
        <dbReference type="Proteomes" id="UP000325122"/>
    </source>
</evidence>
<accession>A0A5M6ZKS2</accession>
<feature type="signal peptide" evidence="2">
    <location>
        <begin position="1"/>
        <end position="28"/>
    </location>
</feature>
<dbReference type="Gene3D" id="3.20.20.370">
    <property type="entry name" value="Glycoside hydrolase/deacetylase"/>
    <property type="match status" value="1"/>
</dbReference>
<keyword evidence="2" id="KW-0732">Signal</keyword>
<dbReference type="Proteomes" id="UP000325122">
    <property type="component" value="Unassembled WGS sequence"/>
</dbReference>
<dbReference type="RefSeq" id="WP_150021596.1">
    <property type="nucleotide sequence ID" value="NZ_VWOJ01000001.1"/>
</dbReference>
<gene>
    <name evidence="3" type="ORF">F1654_00720</name>
</gene>
<dbReference type="Pfam" id="PF04748">
    <property type="entry name" value="Polysacc_deac_2"/>
    <property type="match status" value="1"/>
</dbReference>
<protein>
    <submittedName>
        <fullName evidence="3">Divergent polysaccharide deacetylase family protein</fullName>
    </submittedName>
</protein>
<feature type="chain" id="PRO_5024419060" evidence="2">
    <location>
        <begin position="29"/>
        <end position="316"/>
    </location>
</feature>